<keyword evidence="5" id="KW-0808">Transferase</keyword>
<dbReference type="CDD" id="cd06225">
    <property type="entry name" value="HAMP"/>
    <property type="match status" value="1"/>
</dbReference>
<sequence length="506" mass="57881">MIKNSLWRRIIFGYIIITMFMLSTSFYLIFRLNFLKKVTDSVMKSDIPSIENGEKLVDSLLEQVRNEKKYLITNDQAFLNLFDKKKIDFFDRLQSLEEYTTGEEKVLIHKIKEFYNKYIAIVSKEFILVGKDNIIPPDTRYEEEKKNTLEQITKSINTIILSQQTALIKKIELLQLIVHKSTKVALSLILSAILFGTIFSYFFTRSICLPIKTLQEATERISQGDLDYRITVSSTDEIGTLGIAFNQMCNRLKELDLLKSEFISSISHNLKTPLTAIREANELMLDKIAGQVSEPQIKLLNIIKESTHRLTLMINDILDISRVEAGLMRYNFQYSNIHDIIRKSIGELRFLAERKSISFQHKNGTSIPEISLDYDKIAQVIDNIFSNAIKFTPSGGIVTINVKEVNARSFSSDHGEKHQMNNVHSFIQVSISDTGIGIPVEYHKKVFDKFQQVDNKGKGCTKGTGLGLFIAKQIVFDHGGEIWVENNGEQNGATFHFTLPLKYNYA</sequence>
<feature type="transmembrane region" description="Helical" evidence="7">
    <location>
        <begin position="6"/>
        <end position="30"/>
    </location>
</feature>
<dbReference type="GO" id="GO:0009927">
    <property type="term" value="F:histidine phosphotransfer kinase activity"/>
    <property type="evidence" value="ECO:0007669"/>
    <property type="project" value="TreeGrafter"/>
</dbReference>
<evidence type="ECO:0000256" key="7">
    <source>
        <dbReference type="SAM" id="Phobius"/>
    </source>
</evidence>
<dbReference type="InterPro" id="IPR004358">
    <property type="entry name" value="Sig_transdc_His_kin-like_C"/>
</dbReference>
<dbReference type="PROSITE" id="PS50109">
    <property type="entry name" value="HIS_KIN"/>
    <property type="match status" value="1"/>
</dbReference>
<dbReference type="Gene3D" id="1.10.287.130">
    <property type="match status" value="1"/>
</dbReference>
<evidence type="ECO:0000256" key="3">
    <source>
        <dbReference type="ARBA" id="ARBA00012438"/>
    </source>
</evidence>
<evidence type="ECO:0000259" key="9">
    <source>
        <dbReference type="PROSITE" id="PS50885"/>
    </source>
</evidence>
<evidence type="ECO:0000256" key="4">
    <source>
        <dbReference type="ARBA" id="ARBA00022553"/>
    </source>
</evidence>
<dbReference type="FunFam" id="3.30.565.10:FF:000006">
    <property type="entry name" value="Sensor histidine kinase WalK"/>
    <property type="match status" value="1"/>
</dbReference>
<dbReference type="GO" id="GO:0005886">
    <property type="term" value="C:plasma membrane"/>
    <property type="evidence" value="ECO:0007669"/>
    <property type="project" value="TreeGrafter"/>
</dbReference>
<evidence type="ECO:0000256" key="6">
    <source>
        <dbReference type="ARBA" id="ARBA00022777"/>
    </source>
</evidence>
<gene>
    <name evidence="10" type="ORF">JETT_1152</name>
</gene>
<keyword evidence="4" id="KW-0597">Phosphoprotein</keyword>
<evidence type="ECO:0000259" key="8">
    <source>
        <dbReference type="PROSITE" id="PS50109"/>
    </source>
</evidence>
<dbReference type="InterPro" id="IPR005467">
    <property type="entry name" value="His_kinase_dom"/>
</dbReference>
<dbReference type="Proteomes" id="UP000319783">
    <property type="component" value="Unassembled WGS sequence"/>
</dbReference>
<dbReference type="Pfam" id="PF02518">
    <property type="entry name" value="HATPase_c"/>
    <property type="match status" value="1"/>
</dbReference>
<dbReference type="SMART" id="SM00388">
    <property type="entry name" value="HisKA"/>
    <property type="match status" value="1"/>
</dbReference>
<dbReference type="Pfam" id="PF00672">
    <property type="entry name" value="HAMP"/>
    <property type="match status" value="1"/>
</dbReference>
<reference evidence="10 11" key="1">
    <citation type="submission" date="2019-04" db="EMBL/GenBank/DDBJ databases">
        <title>Genome of a novel bacterium Candidatus Jettenia ecosi reconstructed from metagenome of an anammox bioreactor.</title>
        <authorList>
            <person name="Mardanov A.V."/>
            <person name="Beletsky A.V."/>
            <person name="Ravin N.V."/>
            <person name="Botchkova E.A."/>
            <person name="Litti Y.V."/>
            <person name="Nozhevnikova A.N."/>
        </authorList>
    </citation>
    <scope>NUCLEOTIDE SEQUENCE [LARGE SCALE GENOMIC DNA]</scope>
    <source>
        <strain evidence="10">J2</strain>
    </source>
</reference>
<evidence type="ECO:0000313" key="10">
    <source>
        <dbReference type="EMBL" id="TLD42501.1"/>
    </source>
</evidence>
<keyword evidence="7" id="KW-0472">Membrane</keyword>
<dbReference type="PRINTS" id="PR00344">
    <property type="entry name" value="BCTRLSENSOR"/>
</dbReference>
<organism evidence="10 11">
    <name type="scientific">Candidatus Jettenia ecosi</name>
    <dbReference type="NCBI Taxonomy" id="2494326"/>
    <lineage>
        <taxon>Bacteria</taxon>
        <taxon>Pseudomonadati</taxon>
        <taxon>Planctomycetota</taxon>
        <taxon>Candidatus Brocadiia</taxon>
        <taxon>Candidatus Brocadiales</taxon>
        <taxon>Candidatus Brocadiaceae</taxon>
        <taxon>Candidatus Jettenia</taxon>
    </lineage>
</organism>
<feature type="domain" description="HAMP" evidence="9">
    <location>
        <begin position="205"/>
        <end position="257"/>
    </location>
</feature>
<dbReference type="PANTHER" id="PTHR43047">
    <property type="entry name" value="TWO-COMPONENT HISTIDINE PROTEIN KINASE"/>
    <property type="match status" value="1"/>
</dbReference>
<dbReference type="InterPro" id="IPR003594">
    <property type="entry name" value="HATPase_dom"/>
</dbReference>
<dbReference type="SUPFAM" id="SSF55874">
    <property type="entry name" value="ATPase domain of HSP90 chaperone/DNA topoisomerase II/histidine kinase"/>
    <property type="match status" value="1"/>
</dbReference>
<proteinExistence type="predicted"/>
<evidence type="ECO:0000256" key="5">
    <source>
        <dbReference type="ARBA" id="ARBA00022679"/>
    </source>
</evidence>
<feature type="domain" description="Histidine kinase" evidence="8">
    <location>
        <begin position="265"/>
        <end position="503"/>
    </location>
</feature>
<dbReference type="Gene3D" id="3.30.565.10">
    <property type="entry name" value="Histidine kinase-like ATPase, C-terminal domain"/>
    <property type="match status" value="1"/>
</dbReference>
<dbReference type="InterPro" id="IPR003661">
    <property type="entry name" value="HisK_dim/P_dom"/>
</dbReference>
<dbReference type="SMART" id="SM00387">
    <property type="entry name" value="HATPase_c"/>
    <property type="match status" value="1"/>
</dbReference>
<dbReference type="GO" id="GO:0000155">
    <property type="term" value="F:phosphorelay sensor kinase activity"/>
    <property type="evidence" value="ECO:0007669"/>
    <property type="project" value="InterPro"/>
</dbReference>
<dbReference type="Pfam" id="PF00512">
    <property type="entry name" value="HisKA"/>
    <property type="match status" value="1"/>
</dbReference>
<dbReference type="InterPro" id="IPR036097">
    <property type="entry name" value="HisK_dim/P_sf"/>
</dbReference>
<accession>A0A533QIH9</accession>
<dbReference type="PROSITE" id="PS50885">
    <property type="entry name" value="HAMP"/>
    <property type="match status" value="1"/>
</dbReference>
<evidence type="ECO:0000313" key="11">
    <source>
        <dbReference type="Proteomes" id="UP000319783"/>
    </source>
</evidence>
<name>A0A533QIH9_9BACT</name>
<dbReference type="InterPro" id="IPR036890">
    <property type="entry name" value="HATPase_C_sf"/>
</dbReference>
<dbReference type="AlphaFoldDB" id="A0A533QIH9"/>
<dbReference type="EMBL" id="SULG01000018">
    <property type="protein sequence ID" value="TLD42501.1"/>
    <property type="molecule type" value="Genomic_DNA"/>
</dbReference>
<feature type="transmembrane region" description="Helical" evidence="7">
    <location>
        <begin position="184"/>
        <end position="203"/>
    </location>
</feature>
<dbReference type="SMART" id="SM00304">
    <property type="entry name" value="HAMP"/>
    <property type="match status" value="1"/>
</dbReference>
<comment type="catalytic activity">
    <reaction evidence="1">
        <text>ATP + protein L-histidine = ADP + protein N-phospho-L-histidine.</text>
        <dbReference type="EC" id="2.7.13.3"/>
    </reaction>
</comment>
<protein>
    <recommendedName>
        <fullName evidence="3">histidine kinase</fullName>
        <ecNumber evidence="3">2.7.13.3</ecNumber>
    </recommendedName>
</protein>
<evidence type="ECO:0000256" key="1">
    <source>
        <dbReference type="ARBA" id="ARBA00000085"/>
    </source>
</evidence>
<comment type="caution">
    <text evidence="10">The sequence shown here is derived from an EMBL/GenBank/DDBJ whole genome shotgun (WGS) entry which is preliminary data.</text>
</comment>
<dbReference type="Gene3D" id="6.10.340.10">
    <property type="match status" value="1"/>
</dbReference>
<dbReference type="EC" id="2.7.13.3" evidence="3"/>
<dbReference type="InterPro" id="IPR003660">
    <property type="entry name" value="HAMP_dom"/>
</dbReference>
<keyword evidence="6" id="KW-0418">Kinase</keyword>
<dbReference type="SUPFAM" id="SSF47384">
    <property type="entry name" value="Homodimeric domain of signal transducing histidine kinase"/>
    <property type="match status" value="1"/>
</dbReference>
<dbReference type="PANTHER" id="PTHR43047:SF72">
    <property type="entry name" value="OSMOSENSING HISTIDINE PROTEIN KINASE SLN1"/>
    <property type="match status" value="1"/>
</dbReference>
<keyword evidence="7" id="KW-1133">Transmembrane helix</keyword>
<evidence type="ECO:0000256" key="2">
    <source>
        <dbReference type="ARBA" id="ARBA00004370"/>
    </source>
</evidence>
<keyword evidence="7" id="KW-0812">Transmembrane</keyword>
<comment type="subcellular location">
    <subcellularLocation>
        <location evidence="2">Membrane</location>
    </subcellularLocation>
</comment>
<dbReference type="SUPFAM" id="SSF158472">
    <property type="entry name" value="HAMP domain-like"/>
    <property type="match status" value="1"/>
</dbReference>
<dbReference type="CDD" id="cd00082">
    <property type="entry name" value="HisKA"/>
    <property type="match status" value="1"/>
</dbReference>